<gene>
    <name evidence="1" type="ORF">S01H4_45066</name>
</gene>
<dbReference type="EMBL" id="BART01025057">
    <property type="protein sequence ID" value="GAG96198.1"/>
    <property type="molecule type" value="Genomic_DNA"/>
</dbReference>
<name>X1CIX2_9ZZZZ</name>
<proteinExistence type="predicted"/>
<organism evidence="1">
    <name type="scientific">marine sediment metagenome</name>
    <dbReference type="NCBI Taxonomy" id="412755"/>
    <lineage>
        <taxon>unclassified sequences</taxon>
        <taxon>metagenomes</taxon>
        <taxon>ecological metagenomes</taxon>
    </lineage>
</organism>
<accession>X1CIX2</accession>
<evidence type="ECO:0000313" key="1">
    <source>
        <dbReference type="EMBL" id="GAG96198.1"/>
    </source>
</evidence>
<comment type="caution">
    <text evidence="1">The sequence shown here is derived from an EMBL/GenBank/DDBJ whole genome shotgun (WGS) entry which is preliminary data.</text>
</comment>
<sequence>MVELAVESANPPETSAEHFPAIDFAAAELTLAMARYYHQMQNSD</sequence>
<reference evidence="1" key="1">
    <citation type="journal article" date="2014" name="Front. Microbiol.">
        <title>High frequency of phylogenetically diverse reductive dehalogenase-homologous genes in deep subseafloor sedimentary metagenomes.</title>
        <authorList>
            <person name="Kawai M."/>
            <person name="Futagami T."/>
            <person name="Toyoda A."/>
            <person name="Takaki Y."/>
            <person name="Nishi S."/>
            <person name="Hori S."/>
            <person name="Arai W."/>
            <person name="Tsubouchi T."/>
            <person name="Morono Y."/>
            <person name="Uchiyama I."/>
            <person name="Ito T."/>
            <person name="Fujiyama A."/>
            <person name="Inagaki F."/>
            <person name="Takami H."/>
        </authorList>
    </citation>
    <scope>NUCLEOTIDE SEQUENCE</scope>
    <source>
        <strain evidence="1">Expedition CK06-06</strain>
    </source>
</reference>
<dbReference type="AlphaFoldDB" id="X1CIX2"/>
<protein>
    <submittedName>
        <fullName evidence="1">Uncharacterized protein</fullName>
    </submittedName>
</protein>